<keyword evidence="3" id="KW-1185">Reference proteome</keyword>
<dbReference type="AlphaFoldDB" id="V4M4R8"/>
<organism evidence="2 3">
    <name type="scientific">Eutrema salsugineum</name>
    <name type="common">Saltwater cress</name>
    <name type="synonym">Sisymbrium salsugineum</name>
    <dbReference type="NCBI Taxonomy" id="72664"/>
    <lineage>
        <taxon>Eukaryota</taxon>
        <taxon>Viridiplantae</taxon>
        <taxon>Streptophyta</taxon>
        <taxon>Embryophyta</taxon>
        <taxon>Tracheophyta</taxon>
        <taxon>Spermatophyta</taxon>
        <taxon>Magnoliopsida</taxon>
        <taxon>eudicotyledons</taxon>
        <taxon>Gunneridae</taxon>
        <taxon>Pentapetalae</taxon>
        <taxon>rosids</taxon>
        <taxon>malvids</taxon>
        <taxon>Brassicales</taxon>
        <taxon>Brassicaceae</taxon>
        <taxon>Eutremeae</taxon>
        <taxon>Eutrema</taxon>
    </lineage>
</organism>
<dbReference type="KEGG" id="eus:EUTSA_v10017595mg"/>
<proteinExistence type="predicted"/>
<evidence type="ECO:0000313" key="3">
    <source>
        <dbReference type="Proteomes" id="UP000030689"/>
    </source>
</evidence>
<evidence type="ECO:0000256" key="1">
    <source>
        <dbReference type="SAM" id="SignalP"/>
    </source>
</evidence>
<dbReference type="Gramene" id="ESQ51224">
    <property type="protein sequence ID" value="ESQ51224"/>
    <property type="gene ID" value="EUTSA_v10017595mg"/>
</dbReference>
<dbReference type="EMBL" id="KI517385">
    <property type="protein sequence ID" value="ESQ51224.1"/>
    <property type="molecule type" value="Genomic_DNA"/>
</dbReference>
<name>V4M4R8_EUTSA</name>
<evidence type="ECO:0008006" key="4">
    <source>
        <dbReference type="Google" id="ProtNLM"/>
    </source>
</evidence>
<feature type="signal peptide" evidence="1">
    <location>
        <begin position="1"/>
        <end position="26"/>
    </location>
</feature>
<dbReference type="OMA" id="ECCTAVR"/>
<protein>
    <recommendedName>
        <fullName evidence="4">Prolamin-like domain-containing protein</fullName>
    </recommendedName>
</protein>
<evidence type="ECO:0000313" key="2">
    <source>
        <dbReference type="EMBL" id="ESQ51224.1"/>
    </source>
</evidence>
<dbReference type="OrthoDB" id="1029957at2759"/>
<reference evidence="2 3" key="1">
    <citation type="journal article" date="2013" name="Front. Plant Sci.">
        <title>The Reference Genome of the Halophytic Plant Eutrema salsugineum.</title>
        <authorList>
            <person name="Yang R."/>
            <person name="Jarvis D.E."/>
            <person name="Chen H."/>
            <person name="Beilstein M.A."/>
            <person name="Grimwood J."/>
            <person name="Jenkins J."/>
            <person name="Shu S."/>
            <person name="Prochnik S."/>
            <person name="Xin M."/>
            <person name="Ma C."/>
            <person name="Schmutz J."/>
            <person name="Wing R.A."/>
            <person name="Mitchell-Olds T."/>
            <person name="Schumaker K.S."/>
            <person name="Wang X."/>
        </authorList>
    </citation>
    <scope>NUCLEOTIDE SEQUENCE [LARGE SCALE GENOMIC DNA]</scope>
</reference>
<dbReference type="Proteomes" id="UP000030689">
    <property type="component" value="Unassembled WGS sequence"/>
</dbReference>
<feature type="chain" id="PRO_5004722276" description="Prolamin-like domain-containing protein" evidence="1">
    <location>
        <begin position="27"/>
        <end position="100"/>
    </location>
</feature>
<keyword evidence="1" id="KW-0732">Signal</keyword>
<accession>V4M4R8</accession>
<gene>
    <name evidence="2" type="ORF">EUTSA_v10017595mg</name>
</gene>
<sequence length="100" mass="11421">MNQKQTMVMFFLLALISTLIFRQSEADANYCSTTAIDNVPGCFDAVRLASDFDFRWLSKDCCQAVRIFLDPCYLIVYPGKAYPIHFFQSICIDKFPGSNL</sequence>